<feature type="transmembrane region" description="Helical" evidence="7">
    <location>
        <begin position="145"/>
        <end position="164"/>
    </location>
</feature>
<comment type="function">
    <text evidence="7">Involved in the lipid remodeling steps of GPI-anchor maturation.</text>
</comment>
<comment type="subcellular location">
    <subcellularLocation>
        <location evidence="1">Endomembrane system</location>
        <topology evidence="1">Multi-pass membrane protein</topology>
    </subcellularLocation>
    <subcellularLocation>
        <location evidence="7">Endoplasmic reticulum membrane</location>
        <topology evidence="7">Multi-pass membrane protein</topology>
    </subcellularLocation>
</comment>
<feature type="chain" id="PRO_5016479327" description="Post-GPI attachment to proteins factor 3" evidence="7">
    <location>
        <begin position="29"/>
        <end position="420"/>
    </location>
</feature>
<feature type="transmembrane region" description="Helical" evidence="7">
    <location>
        <begin position="270"/>
        <end position="289"/>
    </location>
</feature>
<gene>
    <name evidence="8" type="ORF">ACN38_g10127</name>
</gene>
<sequence>MNIGVGRVNLYALFAFVFLASLIGRSNASLGDHLPDFKECVQVCKTENCQDGNSVLPLHHRLLLWTCPAECDYTCQHVVTDRRVSRDPPMISPVVQFHGKWPFRRLLGMQEPFSVLFSFFNFAAHWHGMSRVQESIPAWHSLRPYYMMFGYIGLASWSFSMIFHTRDFPLTEKLDYWGAGASVLYGLYLAVIRIFRLDLENTPYRPTLRRLWTAVCVLLYTLHVSYLTFWSWDYTYNMMANVVVGIVQNLMWTGFSIFRYQRHLKSWTAWPGMIVAWIIMAMSLELLDFPPWNGLIDAHSLWHLGTVVPAVWWYSFLIRDTQDDIAAHRHGGSSSNEDWGCSPTRLFTQLISTAANAGKYVIATSPVASLVCVPRHLLTAKAVAINRVSPPNPSAAFFFVQVLPSSSTSTLPEASEHLSF</sequence>
<feature type="transmembrane region" description="Helical" evidence="7">
    <location>
        <begin position="106"/>
        <end position="124"/>
    </location>
</feature>
<dbReference type="EMBL" id="LHQQ01000222">
    <property type="protein sequence ID" value="KOS39038.1"/>
    <property type="molecule type" value="Genomic_DNA"/>
</dbReference>
<dbReference type="Pfam" id="PF04080">
    <property type="entry name" value="Per1"/>
    <property type="match status" value="1"/>
</dbReference>
<dbReference type="GO" id="GO:0016788">
    <property type="term" value="F:hydrolase activity, acting on ester bonds"/>
    <property type="evidence" value="ECO:0007669"/>
    <property type="project" value="TreeGrafter"/>
</dbReference>
<evidence type="ECO:0000256" key="4">
    <source>
        <dbReference type="ARBA" id="ARBA00022729"/>
    </source>
</evidence>
<keyword evidence="7" id="KW-0256">Endoplasmic reticulum</keyword>
<dbReference type="OrthoDB" id="419770at2759"/>
<comment type="similarity">
    <text evidence="7">Belongs to the PGAP3 family.</text>
</comment>
<keyword evidence="4 7" id="KW-0732">Signal</keyword>
<dbReference type="Proteomes" id="UP000037696">
    <property type="component" value="Unassembled WGS sequence"/>
</dbReference>
<accession>A0A0M8NUH9</accession>
<evidence type="ECO:0000256" key="2">
    <source>
        <dbReference type="ARBA" id="ARBA00022502"/>
    </source>
</evidence>
<dbReference type="STRING" id="229535.A0A0M8NUH9"/>
<dbReference type="AlphaFoldDB" id="A0A0M8NUH9"/>
<evidence type="ECO:0000256" key="3">
    <source>
        <dbReference type="ARBA" id="ARBA00022692"/>
    </source>
</evidence>
<keyword evidence="5 7" id="KW-1133">Transmembrane helix</keyword>
<dbReference type="PANTHER" id="PTHR13148">
    <property type="entry name" value="PER1-RELATED"/>
    <property type="match status" value="1"/>
</dbReference>
<protein>
    <recommendedName>
        <fullName evidence="7">Post-GPI attachment to proteins factor 3</fullName>
    </recommendedName>
</protein>
<evidence type="ECO:0000313" key="8">
    <source>
        <dbReference type="EMBL" id="KOS39038.1"/>
    </source>
</evidence>
<feature type="transmembrane region" description="Helical" evidence="7">
    <location>
        <begin position="176"/>
        <end position="199"/>
    </location>
</feature>
<comment type="caution">
    <text evidence="8">The sequence shown here is derived from an EMBL/GenBank/DDBJ whole genome shotgun (WGS) entry which is preliminary data.</text>
</comment>
<dbReference type="InterPro" id="IPR007217">
    <property type="entry name" value="Per1-like"/>
</dbReference>
<organism evidence="8 9">
    <name type="scientific">Penicillium nordicum</name>
    <dbReference type="NCBI Taxonomy" id="229535"/>
    <lineage>
        <taxon>Eukaryota</taxon>
        <taxon>Fungi</taxon>
        <taxon>Dikarya</taxon>
        <taxon>Ascomycota</taxon>
        <taxon>Pezizomycotina</taxon>
        <taxon>Eurotiomycetes</taxon>
        <taxon>Eurotiomycetidae</taxon>
        <taxon>Eurotiales</taxon>
        <taxon>Aspergillaceae</taxon>
        <taxon>Penicillium</taxon>
    </lineage>
</organism>
<evidence type="ECO:0000256" key="6">
    <source>
        <dbReference type="ARBA" id="ARBA00023136"/>
    </source>
</evidence>
<keyword evidence="2 7" id="KW-0337">GPI-anchor biosynthesis</keyword>
<keyword evidence="6 7" id="KW-0472">Membrane</keyword>
<reference evidence="8 9" key="1">
    <citation type="submission" date="2015-08" db="EMBL/GenBank/DDBJ databases">
        <title>Genome sequencing of Penicillium nordicum.</title>
        <authorList>
            <person name="Nguyen H.D."/>
            <person name="Seifert K.A."/>
        </authorList>
    </citation>
    <scope>NUCLEOTIDE SEQUENCE [LARGE SCALE GENOMIC DNA]</scope>
    <source>
        <strain evidence="8 9">DAOMC 185683</strain>
    </source>
</reference>
<name>A0A0M8NUH9_9EURO</name>
<feature type="transmembrane region" description="Helical" evidence="7">
    <location>
        <begin position="301"/>
        <end position="318"/>
    </location>
</feature>
<evidence type="ECO:0000313" key="9">
    <source>
        <dbReference type="Proteomes" id="UP000037696"/>
    </source>
</evidence>
<keyword evidence="9" id="KW-1185">Reference proteome</keyword>
<proteinExistence type="inferred from homology"/>
<dbReference type="GO" id="GO:0006506">
    <property type="term" value="P:GPI anchor biosynthetic process"/>
    <property type="evidence" value="ECO:0007669"/>
    <property type="project" value="UniProtKB-KW"/>
</dbReference>
<keyword evidence="3 7" id="KW-0812">Transmembrane</keyword>
<evidence type="ECO:0000256" key="7">
    <source>
        <dbReference type="RuleBase" id="RU365066"/>
    </source>
</evidence>
<evidence type="ECO:0000256" key="1">
    <source>
        <dbReference type="ARBA" id="ARBA00004127"/>
    </source>
</evidence>
<feature type="signal peptide" evidence="7">
    <location>
        <begin position="1"/>
        <end position="28"/>
    </location>
</feature>
<evidence type="ECO:0000256" key="5">
    <source>
        <dbReference type="ARBA" id="ARBA00022989"/>
    </source>
</evidence>
<feature type="transmembrane region" description="Helical" evidence="7">
    <location>
        <begin position="211"/>
        <end position="232"/>
    </location>
</feature>
<dbReference type="GO" id="GO:0005789">
    <property type="term" value="C:endoplasmic reticulum membrane"/>
    <property type="evidence" value="ECO:0007669"/>
    <property type="project" value="UniProtKB-SubCell"/>
</dbReference>
<dbReference type="PANTHER" id="PTHR13148:SF0">
    <property type="entry name" value="POST-GPI ATTACHMENT TO PROTEINS FACTOR 3"/>
    <property type="match status" value="1"/>
</dbReference>
<feature type="transmembrane region" description="Helical" evidence="7">
    <location>
        <begin position="238"/>
        <end position="258"/>
    </location>
</feature>